<keyword evidence="4" id="KW-1185">Reference proteome</keyword>
<dbReference type="SUPFAM" id="SSF63737">
    <property type="entry name" value="Leukotriene A4 hydrolase N-terminal domain"/>
    <property type="match status" value="1"/>
</dbReference>
<comment type="caution">
    <text evidence="3">The sequence shown here is derived from an EMBL/GenBank/DDBJ whole genome shotgun (WGS) entry which is preliminary data.</text>
</comment>
<feature type="domain" description="Aminopeptidase N-like N-terminal" evidence="2">
    <location>
        <begin position="1"/>
        <end position="43"/>
    </location>
</feature>
<keyword evidence="1" id="KW-0031">Aminopeptidase</keyword>
<dbReference type="GO" id="GO:0005615">
    <property type="term" value="C:extracellular space"/>
    <property type="evidence" value="ECO:0007669"/>
    <property type="project" value="TreeGrafter"/>
</dbReference>
<dbReference type="GO" id="GO:0043171">
    <property type="term" value="P:peptide catabolic process"/>
    <property type="evidence" value="ECO:0007669"/>
    <property type="project" value="TreeGrafter"/>
</dbReference>
<dbReference type="InterPro" id="IPR045357">
    <property type="entry name" value="Aminopeptidase_N-like_N"/>
</dbReference>
<evidence type="ECO:0000259" key="2">
    <source>
        <dbReference type="Pfam" id="PF17900"/>
    </source>
</evidence>
<evidence type="ECO:0000313" key="4">
    <source>
        <dbReference type="Proteomes" id="UP000828390"/>
    </source>
</evidence>
<sequence>MQPTDARKTFPCMDEPAIKAQFEVTLVRKSHMISISNMPNISLEFRYTCPTSELKILGAGHFQHINII</sequence>
<evidence type="ECO:0000256" key="1">
    <source>
        <dbReference type="ARBA" id="ARBA00022438"/>
    </source>
</evidence>
<dbReference type="Pfam" id="PF17900">
    <property type="entry name" value="Peptidase_M1_N"/>
    <property type="match status" value="1"/>
</dbReference>
<organism evidence="3 4">
    <name type="scientific">Dreissena polymorpha</name>
    <name type="common">Zebra mussel</name>
    <name type="synonym">Mytilus polymorpha</name>
    <dbReference type="NCBI Taxonomy" id="45954"/>
    <lineage>
        <taxon>Eukaryota</taxon>
        <taxon>Metazoa</taxon>
        <taxon>Spiralia</taxon>
        <taxon>Lophotrochozoa</taxon>
        <taxon>Mollusca</taxon>
        <taxon>Bivalvia</taxon>
        <taxon>Autobranchia</taxon>
        <taxon>Heteroconchia</taxon>
        <taxon>Euheterodonta</taxon>
        <taxon>Imparidentia</taxon>
        <taxon>Neoheterodontei</taxon>
        <taxon>Myida</taxon>
        <taxon>Dreissenoidea</taxon>
        <taxon>Dreissenidae</taxon>
        <taxon>Dreissena</taxon>
    </lineage>
</organism>
<gene>
    <name evidence="3" type="ORF">DPMN_128932</name>
</gene>
<dbReference type="PANTHER" id="PTHR11533">
    <property type="entry name" value="PROTEASE M1 ZINC METALLOPROTEASE"/>
    <property type="match status" value="1"/>
</dbReference>
<reference evidence="3" key="2">
    <citation type="submission" date="2020-11" db="EMBL/GenBank/DDBJ databases">
        <authorList>
            <person name="McCartney M.A."/>
            <person name="Auch B."/>
            <person name="Kono T."/>
            <person name="Mallez S."/>
            <person name="Becker A."/>
            <person name="Gohl D.M."/>
            <person name="Silverstein K.A.T."/>
            <person name="Koren S."/>
            <person name="Bechman K.B."/>
            <person name="Herman A."/>
            <person name="Abrahante J.E."/>
            <person name="Garbe J."/>
        </authorList>
    </citation>
    <scope>NUCLEOTIDE SEQUENCE</scope>
    <source>
        <strain evidence="3">Duluth1</strain>
        <tissue evidence="3">Whole animal</tissue>
    </source>
</reference>
<dbReference type="PANTHER" id="PTHR11533:SF276">
    <property type="entry name" value="GLUTAMYL AMINOPEPTIDASE"/>
    <property type="match status" value="1"/>
</dbReference>
<dbReference type="GO" id="GO:0070006">
    <property type="term" value="F:metalloaminopeptidase activity"/>
    <property type="evidence" value="ECO:0007669"/>
    <property type="project" value="TreeGrafter"/>
</dbReference>
<dbReference type="GO" id="GO:0005737">
    <property type="term" value="C:cytoplasm"/>
    <property type="evidence" value="ECO:0007669"/>
    <property type="project" value="TreeGrafter"/>
</dbReference>
<dbReference type="InterPro" id="IPR042097">
    <property type="entry name" value="Aminopeptidase_N-like_N_sf"/>
</dbReference>
<reference evidence="3" key="1">
    <citation type="journal article" date="2019" name="bioRxiv">
        <title>The Genome of the Zebra Mussel, Dreissena polymorpha: A Resource for Invasive Species Research.</title>
        <authorList>
            <person name="McCartney M.A."/>
            <person name="Auch B."/>
            <person name="Kono T."/>
            <person name="Mallez S."/>
            <person name="Zhang Y."/>
            <person name="Obille A."/>
            <person name="Becker A."/>
            <person name="Abrahante J.E."/>
            <person name="Garbe J."/>
            <person name="Badalamenti J.P."/>
            <person name="Herman A."/>
            <person name="Mangelson H."/>
            <person name="Liachko I."/>
            <person name="Sullivan S."/>
            <person name="Sone E.D."/>
            <person name="Koren S."/>
            <person name="Silverstein K.A.T."/>
            <person name="Beckman K.B."/>
            <person name="Gohl D.M."/>
        </authorList>
    </citation>
    <scope>NUCLEOTIDE SEQUENCE</scope>
    <source>
        <strain evidence="3">Duluth1</strain>
        <tissue evidence="3">Whole animal</tissue>
    </source>
</reference>
<dbReference type="InterPro" id="IPR050344">
    <property type="entry name" value="Peptidase_M1_aminopeptidases"/>
</dbReference>
<dbReference type="GO" id="GO:0016020">
    <property type="term" value="C:membrane"/>
    <property type="evidence" value="ECO:0007669"/>
    <property type="project" value="TreeGrafter"/>
</dbReference>
<evidence type="ECO:0000313" key="3">
    <source>
        <dbReference type="EMBL" id="KAH3827004.1"/>
    </source>
</evidence>
<dbReference type="Proteomes" id="UP000828390">
    <property type="component" value="Unassembled WGS sequence"/>
</dbReference>
<dbReference type="Gene3D" id="2.60.40.1730">
    <property type="entry name" value="tricorn interacting facor f3 domain"/>
    <property type="match status" value="1"/>
</dbReference>
<dbReference type="GO" id="GO:0042277">
    <property type="term" value="F:peptide binding"/>
    <property type="evidence" value="ECO:0007669"/>
    <property type="project" value="TreeGrafter"/>
</dbReference>
<keyword evidence="1" id="KW-0378">Hydrolase</keyword>
<accession>A0A9D4H0C1</accession>
<name>A0A9D4H0C1_DREPO</name>
<protein>
    <recommendedName>
        <fullName evidence="2">Aminopeptidase N-like N-terminal domain-containing protein</fullName>
    </recommendedName>
</protein>
<dbReference type="GO" id="GO:0008270">
    <property type="term" value="F:zinc ion binding"/>
    <property type="evidence" value="ECO:0007669"/>
    <property type="project" value="TreeGrafter"/>
</dbReference>
<dbReference type="AlphaFoldDB" id="A0A9D4H0C1"/>
<dbReference type="EMBL" id="JAIWYP010000005">
    <property type="protein sequence ID" value="KAH3827004.1"/>
    <property type="molecule type" value="Genomic_DNA"/>
</dbReference>
<dbReference type="GO" id="GO:0006508">
    <property type="term" value="P:proteolysis"/>
    <property type="evidence" value="ECO:0007669"/>
    <property type="project" value="TreeGrafter"/>
</dbReference>
<keyword evidence="1" id="KW-0645">Protease</keyword>
<proteinExistence type="predicted"/>